<dbReference type="OrthoDB" id="10337437at2759"/>
<keyword evidence="1" id="KW-0472">Membrane</keyword>
<organism evidence="3 4">
    <name type="scientific">Gossypium anomalum</name>
    <dbReference type="NCBI Taxonomy" id="47600"/>
    <lineage>
        <taxon>Eukaryota</taxon>
        <taxon>Viridiplantae</taxon>
        <taxon>Streptophyta</taxon>
        <taxon>Embryophyta</taxon>
        <taxon>Tracheophyta</taxon>
        <taxon>Spermatophyta</taxon>
        <taxon>Magnoliopsida</taxon>
        <taxon>eudicotyledons</taxon>
        <taxon>Gunneridae</taxon>
        <taxon>Pentapetalae</taxon>
        <taxon>rosids</taxon>
        <taxon>malvids</taxon>
        <taxon>Malvales</taxon>
        <taxon>Malvaceae</taxon>
        <taxon>Malvoideae</taxon>
        <taxon>Gossypium</taxon>
    </lineage>
</organism>
<dbReference type="Proteomes" id="UP000701853">
    <property type="component" value="Chromosome 1"/>
</dbReference>
<accession>A0A8J6D8R6</accession>
<keyword evidence="1" id="KW-0812">Transmembrane</keyword>
<feature type="chain" id="PRO_5035307915" description="Secreted protein" evidence="2">
    <location>
        <begin position="19"/>
        <end position="124"/>
    </location>
</feature>
<protein>
    <recommendedName>
        <fullName evidence="5">Secreted protein</fullName>
    </recommendedName>
</protein>
<comment type="caution">
    <text evidence="3">The sequence shown here is derived from an EMBL/GenBank/DDBJ whole genome shotgun (WGS) entry which is preliminary data.</text>
</comment>
<dbReference type="AlphaFoldDB" id="A0A8J6D8R6"/>
<feature type="transmembrane region" description="Helical" evidence="1">
    <location>
        <begin position="28"/>
        <end position="48"/>
    </location>
</feature>
<keyword evidence="4" id="KW-1185">Reference proteome</keyword>
<keyword evidence="1" id="KW-1133">Transmembrane helix</keyword>
<evidence type="ECO:0000313" key="4">
    <source>
        <dbReference type="Proteomes" id="UP000701853"/>
    </source>
</evidence>
<evidence type="ECO:0008006" key="5">
    <source>
        <dbReference type="Google" id="ProtNLM"/>
    </source>
</evidence>
<reference evidence="3 4" key="1">
    <citation type="journal article" date="2021" name="bioRxiv">
        <title>The Gossypium anomalum genome as a resource for cotton improvement and evolutionary analysis of hybrid incompatibility.</title>
        <authorList>
            <person name="Grover C.E."/>
            <person name="Yuan D."/>
            <person name="Arick M.A."/>
            <person name="Miller E.R."/>
            <person name="Hu G."/>
            <person name="Peterson D.G."/>
            <person name="Wendel J.F."/>
            <person name="Udall J.A."/>
        </authorList>
    </citation>
    <scope>NUCLEOTIDE SEQUENCE [LARGE SCALE GENOMIC DNA]</scope>
    <source>
        <strain evidence="3">JFW-Udall</strain>
        <tissue evidence="3">Leaf</tissue>
    </source>
</reference>
<gene>
    <name evidence="3" type="ORF">CXB51_001132</name>
</gene>
<feature type="signal peptide" evidence="2">
    <location>
        <begin position="1"/>
        <end position="18"/>
    </location>
</feature>
<evidence type="ECO:0000313" key="3">
    <source>
        <dbReference type="EMBL" id="KAG8502627.1"/>
    </source>
</evidence>
<name>A0A8J6D8R6_9ROSI</name>
<evidence type="ECO:0000256" key="1">
    <source>
        <dbReference type="SAM" id="Phobius"/>
    </source>
</evidence>
<sequence>MVCLLLASTLFIPTSTMARQLVAKVISTFMNGFSCIYHTGIMWLLILLTSMIDQCLTLLGGINLLYHVAVECIINPACQVHNLPRSSPRYPRIIDTAINFHLNLECAGEAIGIRSIGDFVLEYI</sequence>
<proteinExistence type="predicted"/>
<keyword evidence="2" id="KW-0732">Signal</keyword>
<evidence type="ECO:0000256" key="2">
    <source>
        <dbReference type="SAM" id="SignalP"/>
    </source>
</evidence>
<dbReference type="EMBL" id="JAHUZN010000001">
    <property type="protein sequence ID" value="KAG8502627.1"/>
    <property type="molecule type" value="Genomic_DNA"/>
</dbReference>